<dbReference type="PANTHER" id="PTHR47256">
    <property type="entry name" value="ZN(II)2CYS6 TRANSCRIPTION FACTOR (EUROFUNG)-RELATED"/>
    <property type="match status" value="1"/>
</dbReference>
<accession>A0ABZ2WND8</accession>
<dbReference type="InterPro" id="IPR053187">
    <property type="entry name" value="Notoamide_regulator"/>
</dbReference>
<sequence>MSKETQQILHLFDVMKSAPESQAIHILQILRCHTDLDTVFSIIQPRISPIRHISSLQRPRAPTRRSGLESELMARHSLSFPPLQPLESSILKAVLSTGRISATDSENTGLPFGLESNPFYTYYPSQHSRSTLHHCDDRLGKLNISFWTTVPIPSDLAAKVISLYLETDQPLLGTFDPDLFMNDLINCETRYCSAFLLSTIMYWGCVGRLNYS</sequence>
<dbReference type="EMBL" id="CP151261">
    <property type="protein sequence ID" value="WZH42163.1"/>
    <property type="molecule type" value="Genomic_DNA"/>
</dbReference>
<keyword evidence="2" id="KW-1185">Reference proteome</keyword>
<reference evidence="1 2" key="1">
    <citation type="submission" date="2024-04" db="EMBL/GenBank/DDBJ databases">
        <title>Complete genome sequence of Fusarium acuminatum.</title>
        <authorList>
            <person name="Lan B."/>
        </authorList>
    </citation>
    <scope>NUCLEOTIDE SEQUENCE [LARGE SCALE GENOMIC DNA]</scope>
    <source>
        <strain evidence="1">1A</strain>
    </source>
</reference>
<proteinExistence type="predicted"/>
<evidence type="ECO:0000313" key="2">
    <source>
        <dbReference type="Proteomes" id="UP001489902"/>
    </source>
</evidence>
<name>A0ABZ2WND8_9HYPO</name>
<protein>
    <submittedName>
        <fullName evidence="1">Zn2-C6 fungal-type domain-containing protein</fullName>
    </submittedName>
</protein>
<gene>
    <name evidence="1" type="ORF">QYS62_003153</name>
</gene>
<dbReference type="PANTHER" id="PTHR47256:SF3">
    <property type="entry name" value="ZN(II)2CYS6 TRANSCRIPTION FACTOR (EUROFUNG)"/>
    <property type="match status" value="1"/>
</dbReference>
<dbReference type="Proteomes" id="UP001489902">
    <property type="component" value="Chromosome 2"/>
</dbReference>
<evidence type="ECO:0000313" key="1">
    <source>
        <dbReference type="EMBL" id="WZH42163.1"/>
    </source>
</evidence>
<organism evidence="1 2">
    <name type="scientific">Fusarium acuminatum</name>
    <dbReference type="NCBI Taxonomy" id="5515"/>
    <lineage>
        <taxon>Eukaryota</taxon>
        <taxon>Fungi</taxon>
        <taxon>Dikarya</taxon>
        <taxon>Ascomycota</taxon>
        <taxon>Pezizomycotina</taxon>
        <taxon>Sordariomycetes</taxon>
        <taxon>Hypocreomycetidae</taxon>
        <taxon>Hypocreales</taxon>
        <taxon>Nectriaceae</taxon>
        <taxon>Fusarium</taxon>
        <taxon>Fusarium tricinctum species complex</taxon>
    </lineage>
</organism>